<dbReference type="GeneID" id="88175216"/>
<evidence type="ECO:0008006" key="4">
    <source>
        <dbReference type="Google" id="ProtNLM"/>
    </source>
</evidence>
<dbReference type="EMBL" id="CP138898">
    <property type="protein sequence ID" value="WPK26794.1"/>
    <property type="molecule type" value="Genomic_DNA"/>
</dbReference>
<gene>
    <name evidence="2" type="ORF">PUMCH_004155</name>
</gene>
<dbReference type="InterPro" id="IPR003462">
    <property type="entry name" value="ODC_Mu_crystall"/>
</dbReference>
<evidence type="ECO:0000313" key="2">
    <source>
        <dbReference type="EMBL" id="WPK26794.1"/>
    </source>
</evidence>
<dbReference type="GO" id="GO:0005737">
    <property type="term" value="C:cytoplasm"/>
    <property type="evidence" value="ECO:0007669"/>
    <property type="project" value="TreeGrafter"/>
</dbReference>
<organism evidence="2 3">
    <name type="scientific">Australozyma saopauloensis</name>
    <dbReference type="NCBI Taxonomy" id="291208"/>
    <lineage>
        <taxon>Eukaryota</taxon>
        <taxon>Fungi</taxon>
        <taxon>Dikarya</taxon>
        <taxon>Ascomycota</taxon>
        <taxon>Saccharomycotina</taxon>
        <taxon>Pichiomycetes</taxon>
        <taxon>Metschnikowiaceae</taxon>
        <taxon>Australozyma</taxon>
    </lineage>
</organism>
<name>A0AAX4HEJ3_9ASCO</name>
<dbReference type="PANTHER" id="PTHR13812">
    <property type="entry name" value="KETIMINE REDUCTASE MU-CRYSTALLIN"/>
    <property type="match status" value="1"/>
</dbReference>
<evidence type="ECO:0000256" key="1">
    <source>
        <dbReference type="ARBA" id="ARBA00008903"/>
    </source>
</evidence>
<sequence>MQINIHLFSTITPFPACFNSSIGPILCLTTHYTGQIFTTGQTTLSPFKRRLMKVISDSQVFEYLVKNLNKTLLVQSQIPLIIDALKTYQKDPSYVPERTVAVSNTERSDSTHLFMPCILPNNVGLKVVTGGPTNTQKGLGFQGVINVLDEYSGELKAVVNAKTVTAYRTALATISALVRVIDVELDEPVEVLVFGAGPQAFWHVYLAMKLYNVRAITIVSRSLRSAERLVSDLSEHFSATMRPVKLEDNESVAQLVSTSDIIFGCTPSTDGIIRKEFIGRERGVRKFLGLIGSYKPHMCEVDLEFLNEYYKDCDTNILCDSKSLCLAEAGEIIQCGIDSRRLTPIADLPAGLLPEKFIAKNGMVLCKMVGLLAEDIVIAKFLSQNVDGISIPNF</sequence>
<dbReference type="KEGG" id="asau:88175216"/>
<dbReference type="Pfam" id="PF02423">
    <property type="entry name" value="OCD_Mu_crystall"/>
    <property type="match status" value="1"/>
</dbReference>
<accession>A0AAX4HEJ3</accession>
<dbReference type="Gene3D" id="3.30.1780.10">
    <property type="entry name" value="ornithine cyclodeaminase, domain 1"/>
    <property type="match status" value="1"/>
</dbReference>
<dbReference type="SUPFAM" id="SSF51735">
    <property type="entry name" value="NAD(P)-binding Rossmann-fold domains"/>
    <property type="match status" value="1"/>
</dbReference>
<keyword evidence="3" id="KW-1185">Reference proteome</keyword>
<dbReference type="Proteomes" id="UP001338582">
    <property type="component" value="Chromosome 5"/>
</dbReference>
<proteinExistence type="inferred from homology"/>
<evidence type="ECO:0000313" key="3">
    <source>
        <dbReference type="Proteomes" id="UP001338582"/>
    </source>
</evidence>
<dbReference type="InterPro" id="IPR036291">
    <property type="entry name" value="NAD(P)-bd_dom_sf"/>
</dbReference>
<protein>
    <recommendedName>
        <fullName evidence="4">Ornithine cyclodeaminase</fullName>
    </recommendedName>
</protein>
<dbReference type="Gene3D" id="3.40.50.720">
    <property type="entry name" value="NAD(P)-binding Rossmann-like Domain"/>
    <property type="match status" value="1"/>
</dbReference>
<comment type="similarity">
    <text evidence="1">Belongs to the ornithine cyclodeaminase/mu-crystallin family.</text>
</comment>
<dbReference type="PANTHER" id="PTHR13812:SF19">
    <property type="entry name" value="KETIMINE REDUCTASE MU-CRYSTALLIN"/>
    <property type="match status" value="1"/>
</dbReference>
<dbReference type="AlphaFoldDB" id="A0AAX4HEJ3"/>
<dbReference type="RefSeq" id="XP_062879173.1">
    <property type="nucleotide sequence ID" value="XM_063023103.1"/>
</dbReference>
<reference evidence="2 3" key="1">
    <citation type="submission" date="2023-10" db="EMBL/GenBank/DDBJ databases">
        <title>Draft Genome Sequence of Candida saopaulonensis from a very Premature Infant with Sepsis.</title>
        <authorList>
            <person name="Ning Y."/>
            <person name="Dai R."/>
            <person name="Xiao M."/>
            <person name="Xu Y."/>
            <person name="Yan Q."/>
            <person name="Zhang L."/>
        </authorList>
    </citation>
    <scope>NUCLEOTIDE SEQUENCE [LARGE SCALE GENOMIC DNA]</scope>
    <source>
        <strain evidence="2 3">19XY460</strain>
    </source>
</reference>
<dbReference type="InterPro" id="IPR023401">
    <property type="entry name" value="ODC_N"/>
</dbReference>